<organism evidence="1">
    <name type="scientific">Siphoviridae sp. ctHNg1</name>
    <dbReference type="NCBI Taxonomy" id="2827828"/>
    <lineage>
        <taxon>Viruses</taxon>
        <taxon>Duplodnaviria</taxon>
        <taxon>Heunggongvirae</taxon>
        <taxon>Uroviricota</taxon>
        <taxon>Caudoviricetes</taxon>
    </lineage>
</organism>
<dbReference type="EMBL" id="BK032820">
    <property type="protein sequence ID" value="DAF62142.1"/>
    <property type="molecule type" value="Genomic_DNA"/>
</dbReference>
<reference evidence="1" key="1">
    <citation type="journal article" date="2021" name="Proc. Natl. Acad. Sci. U.S.A.">
        <title>A Catalog of Tens of Thousands of Viruses from Human Metagenomes Reveals Hidden Associations with Chronic Diseases.</title>
        <authorList>
            <person name="Tisza M.J."/>
            <person name="Buck C.B."/>
        </authorList>
    </citation>
    <scope>NUCLEOTIDE SEQUENCE</scope>
    <source>
        <strain evidence="1">CtHNg1</strain>
    </source>
</reference>
<name>A0A8S5TFV6_9CAUD</name>
<sequence length="50" mass="5599">MNCFLNELTKKTCIKSKILYTRPQAQACGFFVCNNKSSDRNHCLSAVANS</sequence>
<accession>A0A8S5TFV6</accession>
<evidence type="ECO:0000313" key="1">
    <source>
        <dbReference type="EMBL" id="DAF62142.1"/>
    </source>
</evidence>
<protein>
    <submittedName>
        <fullName evidence="1">Uncharacterized protein</fullName>
    </submittedName>
</protein>
<proteinExistence type="predicted"/>